<evidence type="ECO:0000259" key="8">
    <source>
        <dbReference type="PROSITE" id="PS51154"/>
    </source>
</evidence>
<proteinExistence type="predicted"/>
<dbReference type="Pfam" id="PF00125">
    <property type="entry name" value="Histone"/>
    <property type="match status" value="1"/>
</dbReference>
<gene>
    <name evidence="9" type="ORF">MAR_029733</name>
</gene>
<dbReference type="InterPro" id="IPR002589">
    <property type="entry name" value="Macro_dom"/>
</dbReference>
<keyword evidence="10" id="KW-1185">Reference proteome</keyword>
<feature type="domain" description="Macro" evidence="8">
    <location>
        <begin position="179"/>
        <end position="419"/>
    </location>
</feature>
<name>A0ABY7DJF4_MYAAR</name>
<reference evidence="9" key="1">
    <citation type="submission" date="2022-11" db="EMBL/GenBank/DDBJ databases">
        <title>Centuries of genome instability and evolution in soft-shell clam transmissible cancer (bioRxiv).</title>
        <authorList>
            <person name="Hart S.F.M."/>
            <person name="Yonemitsu M.A."/>
            <person name="Giersch R.M."/>
            <person name="Beal B.F."/>
            <person name="Arriagada G."/>
            <person name="Davis B.W."/>
            <person name="Ostrander E.A."/>
            <person name="Goff S.P."/>
            <person name="Metzger M.J."/>
        </authorList>
    </citation>
    <scope>NUCLEOTIDE SEQUENCE</scope>
    <source>
        <strain evidence="9">MELC-2E11</strain>
        <tissue evidence="9">Siphon/mantle</tissue>
    </source>
</reference>
<comment type="subunit">
    <text evidence="3">The nucleosome is a histone octamer containing two molecules each of H2A, H2B, H3 and H4 assembled in one H3-H4 heterotetramer and two H2A-H2B heterodimers. The octamer wraps approximately 147 bp of DNA.</text>
</comment>
<evidence type="ECO:0000256" key="5">
    <source>
        <dbReference type="ARBA" id="ARBA00022454"/>
    </source>
</evidence>
<comment type="function">
    <text evidence="1">Core component of nucleosome. Nucleosomes wrap and compact DNA into chromatin, limiting DNA accessibility to the cellular machineries which require DNA as a template. Histones thereby play a central role in transcription regulation, DNA repair, DNA replication and chromosomal stability. DNA accessibility is regulated via a complex set of post-translational modifications of histones, also called histone code, and nucleosome remodeling.</text>
</comment>
<evidence type="ECO:0000256" key="2">
    <source>
        <dbReference type="ARBA" id="ARBA00004286"/>
    </source>
</evidence>
<dbReference type="Gene3D" id="3.40.220.10">
    <property type="entry name" value="Leucine Aminopeptidase, subunit E, domain 1"/>
    <property type="match status" value="2"/>
</dbReference>
<dbReference type="SUPFAM" id="SSF47113">
    <property type="entry name" value="Histone-fold"/>
    <property type="match status" value="1"/>
</dbReference>
<dbReference type="Proteomes" id="UP001164746">
    <property type="component" value="Chromosome 2"/>
</dbReference>
<dbReference type="InterPro" id="IPR002119">
    <property type="entry name" value="Histone_H2A"/>
</dbReference>
<dbReference type="InterPro" id="IPR009072">
    <property type="entry name" value="Histone-fold"/>
</dbReference>
<evidence type="ECO:0000256" key="4">
    <source>
        <dbReference type="ARBA" id="ARBA00017642"/>
    </source>
</evidence>
<dbReference type="InterPro" id="IPR032454">
    <property type="entry name" value="Histone_H2A_C"/>
</dbReference>
<dbReference type="PANTHER" id="PTHR23430">
    <property type="entry name" value="HISTONE H2A"/>
    <property type="match status" value="1"/>
</dbReference>
<dbReference type="Pfam" id="PF16211">
    <property type="entry name" value="Histone_H2A_C"/>
    <property type="match status" value="1"/>
</dbReference>
<dbReference type="SMART" id="SM00506">
    <property type="entry name" value="A1pp"/>
    <property type="match status" value="1"/>
</dbReference>
<evidence type="ECO:0000256" key="3">
    <source>
        <dbReference type="ARBA" id="ARBA00011538"/>
    </source>
</evidence>
<evidence type="ECO:0000313" key="9">
    <source>
        <dbReference type="EMBL" id="WAQ97043.1"/>
    </source>
</evidence>
<dbReference type="EMBL" id="CP111013">
    <property type="protein sequence ID" value="WAQ97043.1"/>
    <property type="molecule type" value="Genomic_DNA"/>
</dbReference>
<keyword evidence="6" id="KW-0156">Chromatin regulator</keyword>
<dbReference type="CDD" id="cd00074">
    <property type="entry name" value="HFD_H2A"/>
    <property type="match status" value="1"/>
</dbReference>
<dbReference type="InterPro" id="IPR007125">
    <property type="entry name" value="H2A/H2B/H3"/>
</dbReference>
<dbReference type="Gene3D" id="1.10.20.10">
    <property type="entry name" value="Histone, subunit A"/>
    <property type="match status" value="1"/>
</dbReference>
<keyword evidence="7" id="KW-0238">DNA-binding</keyword>
<keyword evidence="5" id="KW-0158">Chromosome</keyword>
<dbReference type="PRINTS" id="PR00620">
    <property type="entry name" value="HISTONEH2A"/>
</dbReference>
<comment type="subcellular location">
    <subcellularLocation>
        <location evidence="2">Chromosome</location>
    </subcellularLocation>
</comment>
<dbReference type="SUPFAM" id="SSF52949">
    <property type="entry name" value="Macro domain-like"/>
    <property type="match status" value="2"/>
</dbReference>
<sequence length="420" mass="44650">MSGRGGKKKAKVLSKSARSGVLFPVARMQRYLKRDTHHFRIGSGAPVYMAAVIEYLTAEILELAGNAARDNKKTRVTPRHILLAVANDEELHQLLKHVTIASGGVIPRIHPELLVRKKGGKVVPLIKPALKATSTPSPKTSTLIKPKGKAALAAAVKTKPAASKKPAQKKTAKAKAIADGTDGGSPVGKGTVAVLQGDIVKVTADAIVHPTSSNFYMGGEVGSALKKAGGNEFQDEIKALQSSHGSLDVSEAAICPGKNFAAKFVIHVNSPGWGSTNCQQALDTAVKNVLKLAEEKNLKSVALPSISMAICPGRNFLPAKYVIHCNSPQWSATNPQELLDKTVKNILTLADKHDLRSVALPSIGSGRAGFPKQTAAQLILRSISNYFSGSMASSIKQVYFVLYDVESVTVYTTELQRLDA</sequence>
<keyword evidence="7" id="KW-0544">Nucleosome core</keyword>
<dbReference type="PROSITE" id="PS51154">
    <property type="entry name" value="MACRO"/>
    <property type="match status" value="1"/>
</dbReference>
<evidence type="ECO:0000313" key="10">
    <source>
        <dbReference type="Proteomes" id="UP001164746"/>
    </source>
</evidence>
<evidence type="ECO:0000256" key="7">
    <source>
        <dbReference type="ARBA" id="ARBA00023269"/>
    </source>
</evidence>
<evidence type="ECO:0000256" key="1">
    <source>
        <dbReference type="ARBA" id="ARBA00002001"/>
    </source>
</evidence>
<evidence type="ECO:0000256" key="6">
    <source>
        <dbReference type="ARBA" id="ARBA00022853"/>
    </source>
</evidence>
<organism evidence="9 10">
    <name type="scientific">Mya arenaria</name>
    <name type="common">Soft-shell clam</name>
    <dbReference type="NCBI Taxonomy" id="6604"/>
    <lineage>
        <taxon>Eukaryota</taxon>
        <taxon>Metazoa</taxon>
        <taxon>Spiralia</taxon>
        <taxon>Lophotrochozoa</taxon>
        <taxon>Mollusca</taxon>
        <taxon>Bivalvia</taxon>
        <taxon>Autobranchia</taxon>
        <taxon>Heteroconchia</taxon>
        <taxon>Euheterodonta</taxon>
        <taxon>Imparidentia</taxon>
        <taxon>Neoheterodontei</taxon>
        <taxon>Myida</taxon>
        <taxon>Myoidea</taxon>
        <taxon>Myidae</taxon>
        <taxon>Mya</taxon>
    </lineage>
</organism>
<protein>
    <recommendedName>
        <fullName evidence="4">Histone H2A</fullName>
    </recommendedName>
</protein>
<dbReference type="Pfam" id="PF01661">
    <property type="entry name" value="Macro"/>
    <property type="match status" value="2"/>
</dbReference>
<accession>A0ABY7DJF4</accession>
<dbReference type="SMART" id="SM00414">
    <property type="entry name" value="H2A"/>
    <property type="match status" value="1"/>
</dbReference>
<dbReference type="InterPro" id="IPR043472">
    <property type="entry name" value="Macro_dom-like"/>
</dbReference>